<feature type="compositionally biased region" description="Polar residues" evidence="1">
    <location>
        <begin position="75"/>
        <end position="87"/>
    </location>
</feature>
<name>A0AA36FUQ5_9BILA</name>
<evidence type="ECO:0000256" key="1">
    <source>
        <dbReference type="SAM" id="MobiDB-lite"/>
    </source>
</evidence>
<reference evidence="2" key="1">
    <citation type="submission" date="2023-06" db="EMBL/GenBank/DDBJ databases">
        <authorList>
            <person name="Delattre M."/>
        </authorList>
    </citation>
    <scope>NUCLEOTIDE SEQUENCE</scope>
    <source>
        <strain evidence="2">AF72</strain>
    </source>
</reference>
<feature type="compositionally biased region" description="Low complexity" evidence="1">
    <location>
        <begin position="272"/>
        <end position="300"/>
    </location>
</feature>
<accession>A0AA36FUQ5</accession>
<dbReference type="AlphaFoldDB" id="A0AA36FUQ5"/>
<gene>
    <name evidence="2" type="ORF">MSPICULIGERA_LOCUS4346</name>
</gene>
<evidence type="ECO:0000313" key="2">
    <source>
        <dbReference type="EMBL" id="CAJ0565716.1"/>
    </source>
</evidence>
<organism evidence="2 3">
    <name type="scientific">Mesorhabditis spiculigera</name>
    <dbReference type="NCBI Taxonomy" id="96644"/>
    <lineage>
        <taxon>Eukaryota</taxon>
        <taxon>Metazoa</taxon>
        <taxon>Ecdysozoa</taxon>
        <taxon>Nematoda</taxon>
        <taxon>Chromadorea</taxon>
        <taxon>Rhabditida</taxon>
        <taxon>Rhabditina</taxon>
        <taxon>Rhabditomorpha</taxon>
        <taxon>Rhabditoidea</taxon>
        <taxon>Rhabditidae</taxon>
        <taxon>Mesorhabditinae</taxon>
        <taxon>Mesorhabditis</taxon>
    </lineage>
</organism>
<evidence type="ECO:0000313" key="3">
    <source>
        <dbReference type="Proteomes" id="UP001177023"/>
    </source>
</evidence>
<feature type="region of interest" description="Disordered" evidence="1">
    <location>
        <begin position="358"/>
        <end position="390"/>
    </location>
</feature>
<dbReference type="EMBL" id="CATQJA010001092">
    <property type="protein sequence ID" value="CAJ0565716.1"/>
    <property type="molecule type" value="Genomic_DNA"/>
</dbReference>
<proteinExistence type="predicted"/>
<sequence>MATKVHQRPCIEALVQIIDLFKGQLTVEATGAKKKSIERRVAASYQRPHFSNKPRVRSRSVSFRGRDEEIPPPSVANTTYHGHSSLRQLVRNYGAPSGNASDISPSPGNKSRSSNSATPGTSRKRKPSLFDPSPSRTGSTMYTTAPESFETNAELASKFRGISTLGPKQQLANHRPDCDLVKQESKLCTCRGKHSTKPGSSSCAPRRPVSPLTKGPMFSSKTPDKTQPSRSALPGHKPSSEQRKRSATPDQKEAVLSKRRTDSVYCSPSMQPSSAGSTAPHSSSASSTPSTGPLTSTPNSHLAPEFQRLGSTIQEPQPTPSLGHHSATPFGRHSPPKSRSGSLSPNTRAIYHLSVPSPVAKTQASERQGLISPAPTQHSETRLVSPGSQRVTNFGPAEQLADSFARRAPANEAPPALNVLPERLALTTAAPKAEIIVKLEEAEKRSVLVRIVPESNRALVSNGSLARMVSCPVAPCRSSIPHRLECTNRASL</sequence>
<feature type="region of interest" description="Disordered" evidence="1">
    <location>
        <begin position="32"/>
        <end position="146"/>
    </location>
</feature>
<feature type="non-terminal residue" evidence="2">
    <location>
        <position position="1"/>
    </location>
</feature>
<feature type="compositionally biased region" description="Polar residues" evidence="1">
    <location>
        <begin position="219"/>
        <end position="230"/>
    </location>
</feature>
<feature type="region of interest" description="Disordered" evidence="1">
    <location>
        <begin position="190"/>
        <end position="345"/>
    </location>
</feature>
<feature type="compositionally biased region" description="Basic and acidic residues" evidence="1">
    <location>
        <begin position="250"/>
        <end position="262"/>
    </location>
</feature>
<feature type="compositionally biased region" description="Polar residues" evidence="1">
    <location>
        <begin position="134"/>
        <end position="146"/>
    </location>
</feature>
<dbReference type="Proteomes" id="UP001177023">
    <property type="component" value="Unassembled WGS sequence"/>
</dbReference>
<feature type="compositionally biased region" description="Polar residues" evidence="1">
    <location>
        <begin position="98"/>
        <end position="121"/>
    </location>
</feature>
<keyword evidence="3" id="KW-1185">Reference proteome</keyword>
<protein>
    <submittedName>
        <fullName evidence="2">Uncharacterized protein</fullName>
    </submittedName>
</protein>
<comment type="caution">
    <text evidence="2">The sequence shown here is derived from an EMBL/GenBank/DDBJ whole genome shotgun (WGS) entry which is preliminary data.</text>
</comment>